<dbReference type="RefSeq" id="XP_009550023.1">
    <property type="nucleotide sequence ID" value="XM_009551728.1"/>
</dbReference>
<reference evidence="2 3" key="1">
    <citation type="journal article" date="2012" name="New Phytol.">
        <title>Insight into trade-off between wood decay and parasitism from the genome of a fungal forest pathogen.</title>
        <authorList>
            <person name="Olson A."/>
            <person name="Aerts A."/>
            <person name="Asiegbu F."/>
            <person name="Belbahri L."/>
            <person name="Bouzid O."/>
            <person name="Broberg A."/>
            <person name="Canback B."/>
            <person name="Coutinho P.M."/>
            <person name="Cullen D."/>
            <person name="Dalman K."/>
            <person name="Deflorio G."/>
            <person name="van Diepen L.T."/>
            <person name="Dunand C."/>
            <person name="Duplessis S."/>
            <person name="Durling M."/>
            <person name="Gonthier P."/>
            <person name="Grimwood J."/>
            <person name="Fossdal C.G."/>
            <person name="Hansson D."/>
            <person name="Henrissat B."/>
            <person name="Hietala A."/>
            <person name="Himmelstrand K."/>
            <person name="Hoffmeister D."/>
            <person name="Hogberg N."/>
            <person name="James T.Y."/>
            <person name="Karlsson M."/>
            <person name="Kohler A."/>
            <person name="Kues U."/>
            <person name="Lee Y.H."/>
            <person name="Lin Y.C."/>
            <person name="Lind M."/>
            <person name="Lindquist E."/>
            <person name="Lombard V."/>
            <person name="Lucas S."/>
            <person name="Lunden K."/>
            <person name="Morin E."/>
            <person name="Murat C."/>
            <person name="Park J."/>
            <person name="Raffaello T."/>
            <person name="Rouze P."/>
            <person name="Salamov A."/>
            <person name="Schmutz J."/>
            <person name="Solheim H."/>
            <person name="Stahlberg J."/>
            <person name="Velez H."/>
            <person name="de Vries R.P."/>
            <person name="Wiebenga A."/>
            <person name="Woodward S."/>
            <person name="Yakovlev I."/>
            <person name="Garbelotto M."/>
            <person name="Martin F."/>
            <person name="Grigoriev I.V."/>
            <person name="Stenlid J."/>
        </authorList>
    </citation>
    <scope>NUCLEOTIDE SEQUENCE [LARGE SCALE GENOMIC DNA]</scope>
    <source>
        <strain evidence="2 3">TC 32-1</strain>
    </source>
</reference>
<name>W4JWS5_HETIT</name>
<evidence type="ECO:0000256" key="1">
    <source>
        <dbReference type="SAM" id="Phobius"/>
    </source>
</evidence>
<keyword evidence="1" id="KW-0472">Membrane</keyword>
<gene>
    <name evidence="2" type="ORF">HETIRDRAFT_107638</name>
</gene>
<dbReference type="GeneID" id="20666262"/>
<dbReference type="HOGENOM" id="CLU_2942038_0_0_1"/>
<dbReference type="OrthoDB" id="2661535at2759"/>
<sequence>MDAANLSRNFMGQGQPPKNRMVLGTIGLVALTAAAYYWGYRDVDKRHPEMSPEKHRESPV</sequence>
<keyword evidence="3" id="KW-1185">Reference proteome</keyword>
<dbReference type="Proteomes" id="UP000030671">
    <property type="component" value="Unassembled WGS sequence"/>
</dbReference>
<dbReference type="KEGG" id="hir:HETIRDRAFT_107638"/>
<keyword evidence="1" id="KW-0812">Transmembrane</keyword>
<evidence type="ECO:0000313" key="2">
    <source>
        <dbReference type="EMBL" id="ETW78018.1"/>
    </source>
</evidence>
<feature type="transmembrane region" description="Helical" evidence="1">
    <location>
        <begin position="21"/>
        <end position="40"/>
    </location>
</feature>
<protein>
    <submittedName>
        <fullName evidence="2">Uncharacterized protein</fullName>
    </submittedName>
</protein>
<organism evidence="2 3">
    <name type="scientific">Heterobasidion irregulare (strain TC 32-1)</name>
    <dbReference type="NCBI Taxonomy" id="747525"/>
    <lineage>
        <taxon>Eukaryota</taxon>
        <taxon>Fungi</taxon>
        <taxon>Dikarya</taxon>
        <taxon>Basidiomycota</taxon>
        <taxon>Agaricomycotina</taxon>
        <taxon>Agaricomycetes</taxon>
        <taxon>Russulales</taxon>
        <taxon>Bondarzewiaceae</taxon>
        <taxon>Heterobasidion</taxon>
        <taxon>Heterobasidion annosum species complex</taxon>
    </lineage>
</organism>
<dbReference type="InParanoid" id="W4JWS5"/>
<dbReference type="AlphaFoldDB" id="W4JWS5"/>
<dbReference type="EMBL" id="KI925462">
    <property type="protein sequence ID" value="ETW78018.1"/>
    <property type="molecule type" value="Genomic_DNA"/>
</dbReference>
<evidence type="ECO:0000313" key="3">
    <source>
        <dbReference type="Proteomes" id="UP000030671"/>
    </source>
</evidence>
<keyword evidence="1" id="KW-1133">Transmembrane helix</keyword>
<proteinExistence type="predicted"/>
<accession>W4JWS5</accession>